<dbReference type="STRING" id="69960.SAMN05421720_11816"/>
<accession>A0A1G7H5T4</accession>
<evidence type="ECO:0000313" key="3">
    <source>
        <dbReference type="EMBL" id="SDE95817.1"/>
    </source>
</evidence>
<dbReference type="SUPFAM" id="SSF53850">
    <property type="entry name" value="Periplasmic binding protein-like II"/>
    <property type="match status" value="1"/>
</dbReference>
<sequence>MTCAKRLLLLALVVLLDAPHALAEMIGGRNGEEAAAQPTANGTPPEPVELLIGVRADAAPFAIRAANAEEDAQGRYNWDDWSGYTVDICKNGVNKFIRWHPEEQINPFFVEIKASQRIDLLVTERGDKLDPALDMVCGAVSVTPERQARVPFSDVLFVDARAAARIQEGGLFDFSNQPSPEDVLRVGYVRGSTAKESLADVAAYDYPTHVEGLAALACRKLDLYVTDRSILQDIINNPKNPVRLRLQENWQELVSEKCENVYALYDDGTGQPPEATGDDDPPQLSGSGSATSENADADSINRSDDRHENETDSGPQAAEHYLKQSRSFFSSLEILPNQLSLERYAIPVRVGHDGLLWAINLAIAEHFRDGEGAFGTYFPGMQPTPLIRALIFIRGGGQ</sequence>
<dbReference type="Gene3D" id="3.40.190.10">
    <property type="entry name" value="Periplasmic binding protein-like II"/>
    <property type="match status" value="2"/>
</dbReference>
<dbReference type="AlphaFoldDB" id="A0A1G7H5T4"/>
<feature type="compositionally biased region" description="Basic and acidic residues" evidence="1">
    <location>
        <begin position="299"/>
        <end position="310"/>
    </location>
</feature>
<evidence type="ECO:0000256" key="2">
    <source>
        <dbReference type="SAM" id="SignalP"/>
    </source>
</evidence>
<evidence type="ECO:0000313" key="4">
    <source>
        <dbReference type="Proteomes" id="UP000199412"/>
    </source>
</evidence>
<protein>
    <submittedName>
        <fullName evidence="3">ABC-type amino acid transport substrate-binding protein</fullName>
    </submittedName>
</protein>
<dbReference type="RefSeq" id="WP_092787891.1">
    <property type="nucleotide sequence ID" value="NZ_FNAP01000018.1"/>
</dbReference>
<reference evidence="3 4" key="1">
    <citation type="submission" date="2016-10" db="EMBL/GenBank/DDBJ databases">
        <authorList>
            <person name="de Groot N.N."/>
        </authorList>
    </citation>
    <scope>NUCLEOTIDE SEQUENCE [LARGE SCALE GENOMIC DNA]</scope>
    <source>
        <strain evidence="3 4">ATCC 700224</strain>
    </source>
</reference>
<organism evidence="3 4">
    <name type="scientific">Rhodospira trueperi</name>
    <dbReference type="NCBI Taxonomy" id="69960"/>
    <lineage>
        <taxon>Bacteria</taxon>
        <taxon>Pseudomonadati</taxon>
        <taxon>Pseudomonadota</taxon>
        <taxon>Alphaproteobacteria</taxon>
        <taxon>Rhodospirillales</taxon>
        <taxon>Rhodospirillaceae</taxon>
        <taxon>Rhodospira</taxon>
    </lineage>
</organism>
<keyword evidence="4" id="KW-1185">Reference proteome</keyword>
<feature type="signal peptide" evidence="2">
    <location>
        <begin position="1"/>
        <end position="23"/>
    </location>
</feature>
<dbReference type="Proteomes" id="UP000199412">
    <property type="component" value="Unassembled WGS sequence"/>
</dbReference>
<dbReference type="EMBL" id="FNAP01000018">
    <property type="protein sequence ID" value="SDE95817.1"/>
    <property type="molecule type" value="Genomic_DNA"/>
</dbReference>
<feature type="region of interest" description="Disordered" evidence="1">
    <location>
        <begin position="264"/>
        <end position="315"/>
    </location>
</feature>
<keyword evidence="2" id="KW-0732">Signal</keyword>
<feature type="compositionally biased region" description="Polar residues" evidence="1">
    <location>
        <begin position="284"/>
        <end position="294"/>
    </location>
</feature>
<gene>
    <name evidence="3" type="ORF">SAMN05421720_11816</name>
</gene>
<name>A0A1G7H5T4_9PROT</name>
<dbReference type="OrthoDB" id="7240770at2"/>
<evidence type="ECO:0000256" key="1">
    <source>
        <dbReference type="SAM" id="MobiDB-lite"/>
    </source>
</evidence>
<proteinExistence type="predicted"/>
<feature type="chain" id="PRO_5011643545" evidence="2">
    <location>
        <begin position="24"/>
        <end position="398"/>
    </location>
</feature>